<keyword evidence="5" id="KW-1185">Reference proteome</keyword>
<dbReference type="Gene3D" id="3.40.50.300">
    <property type="entry name" value="P-loop containing nucleotide triphosphate hydrolases"/>
    <property type="match status" value="1"/>
</dbReference>
<dbReference type="AlphaFoldDB" id="A0A371NSL0"/>
<dbReference type="InterPro" id="IPR049730">
    <property type="entry name" value="SNF2/RAD54-like_C"/>
</dbReference>
<dbReference type="SMART" id="SM00487">
    <property type="entry name" value="DEXDc"/>
    <property type="match status" value="1"/>
</dbReference>
<evidence type="ECO:0000259" key="3">
    <source>
        <dbReference type="PROSITE" id="PS51194"/>
    </source>
</evidence>
<gene>
    <name evidence="4" type="ORF">DY023_11185</name>
</gene>
<evidence type="ECO:0000313" key="5">
    <source>
        <dbReference type="Proteomes" id="UP000262172"/>
    </source>
</evidence>
<comment type="caution">
    <text evidence="4">The sequence shown here is derived from an EMBL/GenBank/DDBJ whole genome shotgun (WGS) entry which is preliminary data.</text>
</comment>
<feature type="domain" description="Helicase C-terminal" evidence="3">
    <location>
        <begin position="809"/>
        <end position="976"/>
    </location>
</feature>
<sequence length="994" mass="109480">MVLLRNDGCIETDCTCGTRDLCVHVVAATLLALTAHDEQARPNWQRELDDALGFDSTLPDEEERCLFLGIRQPKPYSYSEPDVPHIAVRAGARGSRGGWVKSRSSWNRIDEERRHSRASAALMRLVHAYQIAAGTSGGYYYSTPEWLPLRDLPGEEVWFILRRIQDAGVALIFDDKAQHPVELRDEPVSARIEVSGHGSGAELRAVLQVADEEHRIEDGWWIGDPTTILADVTGTPDAQRAILYRSDAPMPRVAQQLLARGSAMRIPSASRDSFLRDYLPRLQADLEVISPDSSIDIPPPPAPTLALQITYVARQVHLAWSWDRPAGIRDGAREQQIADAVIQAFAEHPGLLERGPSGPPADRTFGQASAVAFVSEVQPLLRAVPGLRIEENEQTPEYRAAGGLPLVGVRSADDGDWLDLHVTVSVDGEDVDFAELFTALTLDEPIFVLPSGTYFPLDGPEFASLRAIIEEARALTDKPGSDLRVSRYQVDLWEELTELGIITAQESAWWLAVQSLRSDAAVERVDPPAGLHAELRDYQAAGLSWLHFLRTNGLGGLLADDMGLGKTLQTIAMMELAREEQPDRPPFLVVAPTSVVGNWASEVARFAPQLRVATITAMESRRGEALADAVRGAHVVVTSYALFRLEDEAYRDLEWSGLVLDEAQQIKNPASAGYKAARTLGAPFTLVITGTPMENNLDELWALASLAAPGLLGSRKQFGETYRKPIEKERDAERLARLQRRLRPFLLRRTKELVAAELPPKQEQVLEVTLHPKHRKLYDVRFQRERQKLLGLVDDVNANRIQIFRSLTLLRQLALDPELVDAGAAPSAKLDALIELLTEAAEEGHRVLVLSQFTRFLGAARDRAAAAGLSYAYLDGSTTNRPAVIDGFRGGDTSVFFVSLKAGGVGLNLVEADYVVLLDPWWNPAVEEQAIDRAHRIGQTRPVIVYRLVSADTIEQKVIALREAKAELFARVFDGEGVIGAGSLTADDINALLE</sequence>
<evidence type="ECO:0000313" key="4">
    <source>
        <dbReference type="EMBL" id="REJ05202.1"/>
    </source>
</evidence>
<dbReference type="Proteomes" id="UP000262172">
    <property type="component" value="Unassembled WGS sequence"/>
</dbReference>
<dbReference type="SMART" id="SM00490">
    <property type="entry name" value="HELICc"/>
    <property type="match status" value="1"/>
</dbReference>
<evidence type="ECO:0000256" key="1">
    <source>
        <dbReference type="ARBA" id="ARBA00022801"/>
    </source>
</evidence>
<accession>A0A371NSL0</accession>
<keyword evidence="4" id="KW-0347">Helicase</keyword>
<dbReference type="SUPFAM" id="SSF52540">
    <property type="entry name" value="P-loop containing nucleoside triphosphate hydrolases"/>
    <property type="match status" value="2"/>
</dbReference>
<dbReference type="Pfam" id="PF00271">
    <property type="entry name" value="Helicase_C"/>
    <property type="match status" value="1"/>
</dbReference>
<dbReference type="Pfam" id="PF00176">
    <property type="entry name" value="SNF2-rel_dom"/>
    <property type="match status" value="1"/>
</dbReference>
<dbReference type="GO" id="GO:0005524">
    <property type="term" value="F:ATP binding"/>
    <property type="evidence" value="ECO:0007669"/>
    <property type="project" value="InterPro"/>
</dbReference>
<dbReference type="InterPro" id="IPR027417">
    <property type="entry name" value="P-loop_NTPase"/>
</dbReference>
<dbReference type="PROSITE" id="PS51194">
    <property type="entry name" value="HELICASE_CTER"/>
    <property type="match status" value="1"/>
</dbReference>
<organism evidence="4 5">
    <name type="scientific">Microbacterium bovistercoris</name>
    <dbReference type="NCBI Taxonomy" id="2293570"/>
    <lineage>
        <taxon>Bacteria</taxon>
        <taxon>Bacillati</taxon>
        <taxon>Actinomycetota</taxon>
        <taxon>Actinomycetes</taxon>
        <taxon>Micrococcales</taxon>
        <taxon>Microbacteriaceae</taxon>
        <taxon>Microbacterium</taxon>
    </lineage>
</organism>
<proteinExistence type="predicted"/>
<dbReference type="InterPro" id="IPR000330">
    <property type="entry name" value="SNF2_N"/>
</dbReference>
<dbReference type="PROSITE" id="PS51192">
    <property type="entry name" value="HELICASE_ATP_BIND_1"/>
    <property type="match status" value="1"/>
</dbReference>
<evidence type="ECO:0000259" key="2">
    <source>
        <dbReference type="PROSITE" id="PS51192"/>
    </source>
</evidence>
<dbReference type="EMBL" id="QUAB01000043">
    <property type="protein sequence ID" value="REJ05202.1"/>
    <property type="molecule type" value="Genomic_DNA"/>
</dbReference>
<dbReference type="GO" id="GO:0016787">
    <property type="term" value="F:hydrolase activity"/>
    <property type="evidence" value="ECO:0007669"/>
    <property type="project" value="UniProtKB-KW"/>
</dbReference>
<dbReference type="InterPro" id="IPR001650">
    <property type="entry name" value="Helicase_C-like"/>
</dbReference>
<reference evidence="4 5" key="1">
    <citation type="submission" date="2018-08" db="EMBL/GenBank/DDBJ databases">
        <title>Isolation, diversity and antifungal activity of Actinobacteria from cow dung.</title>
        <authorList>
            <person name="Ling L."/>
        </authorList>
    </citation>
    <scope>NUCLEOTIDE SEQUENCE [LARGE SCALE GENOMIC DNA]</scope>
    <source>
        <strain evidence="4 5">NEAU-LLE</strain>
    </source>
</reference>
<dbReference type="GO" id="GO:0004386">
    <property type="term" value="F:helicase activity"/>
    <property type="evidence" value="ECO:0007669"/>
    <property type="project" value="UniProtKB-KW"/>
</dbReference>
<keyword evidence="4" id="KW-0547">Nucleotide-binding</keyword>
<dbReference type="InterPro" id="IPR038718">
    <property type="entry name" value="SNF2-like_sf"/>
</dbReference>
<keyword evidence="1" id="KW-0378">Hydrolase</keyword>
<protein>
    <submittedName>
        <fullName evidence="4">ATP-dependent helicase</fullName>
    </submittedName>
</protein>
<dbReference type="InterPro" id="IPR014001">
    <property type="entry name" value="Helicase_ATP-bd"/>
</dbReference>
<dbReference type="CDD" id="cd18793">
    <property type="entry name" value="SF2_C_SNF"/>
    <property type="match status" value="1"/>
</dbReference>
<keyword evidence="4" id="KW-0067">ATP-binding</keyword>
<dbReference type="Gene3D" id="3.40.50.10810">
    <property type="entry name" value="Tandem AAA-ATPase domain"/>
    <property type="match status" value="1"/>
</dbReference>
<feature type="domain" description="Helicase ATP-binding" evidence="2">
    <location>
        <begin position="547"/>
        <end position="710"/>
    </location>
</feature>
<name>A0A371NSL0_9MICO</name>
<dbReference type="PANTHER" id="PTHR10799">
    <property type="entry name" value="SNF2/RAD54 HELICASE FAMILY"/>
    <property type="match status" value="1"/>
</dbReference>
<dbReference type="OrthoDB" id="9760715at2"/>